<keyword evidence="2" id="KW-1185">Reference proteome</keyword>
<protein>
    <submittedName>
        <fullName evidence="1">Uncharacterized protein</fullName>
    </submittedName>
</protein>
<sequence length="281" mass="31643">MFKITSLFLFLFSLSVIDAQEIIPFRMTKYNNLIVKAEVNGKDSLDLMFQIAMEEASISPERKRSAGHIVFKDGISDGNTVSIGKHSFRDIRFFDNELTGHEADGKIGTGIFKGKIFKIDYDNSRFVVYETMPDLKGYRAIPLMYRNGQLFIQAENIIAGKPVSTGFLLQSGYSGGIIYSNVFADGKDLDQKLKITGKKTLRNSAGKSITTKNGILPMLKIGKFALKEVSAGFFTGELKTQKASYLGADVLKRFNWIFDAERKTVYIMPSRYFTDVYFKIN</sequence>
<name>A0A511YP16_9FLAO</name>
<gene>
    <name evidence="1" type="ORF">CHA01nite_26830</name>
</gene>
<dbReference type="Proteomes" id="UP000321863">
    <property type="component" value="Unassembled WGS sequence"/>
</dbReference>
<evidence type="ECO:0000313" key="1">
    <source>
        <dbReference type="EMBL" id="GEN76943.1"/>
    </source>
</evidence>
<organism evidence="1 2">
    <name type="scientific">Chryseobacterium hagamense</name>
    <dbReference type="NCBI Taxonomy" id="395935"/>
    <lineage>
        <taxon>Bacteria</taxon>
        <taxon>Pseudomonadati</taxon>
        <taxon>Bacteroidota</taxon>
        <taxon>Flavobacteriia</taxon>
        <taxon>Flavobacteriales</taxon>
        <taxon>Weeksellaceae</taxon>
        <taxon>Chryseobacterium group</taxon>
        <taxon>Chryseobacterium</taxon>
    </lineage>
</organism>
<reference evidence="1 2" key="1">
    <citation type="submission" date="2019-07" db="EMBL/GenBank/DDBJ databases">
        <title>Whole genome shotgun sequence of Chryseobacterium hagamense NBRC 105253.</title>
        <authorList>
            <person name="Hosoyama A."/>
            <person name="Uohara A."/>
            <person name="Ohji S."/>
            <person name="Ichikawa N."/>
        </authorList>
    </citation>
    <scope>NUCLEOTIDE SEQUENCE [LARGE SCALE GENOMIC DNA]</scope>
    <source>
        <strain evidence="1 2">NBRC 105253</strain>
    </source>
</reference>
<proteinExistence type="predicted"/>
<comment type="caution">
    <text evidence="1">The sequence shown here is derived from an EMBL/GenBank/DDBJ whole genome shotgun (WGS) entry which is preliminary data.</text>
</comment>
<dbReference type="InterPro" id="IPR021109">
    <property type="entry name" value="Peptidase_aspartic_dom_sf"/>
</dbReference>
<dbReference type="AlphaFoldDB" id="A0A511YP16"/>
<evidence type="ECO:0000313" key="2">
    <source>
        <dbReference type="Proteomes" id="UP000321863"/>
    </source>
</evidence>
<dbReference type="EMBL" id="BJYJ01000015">
    <property type="protein sequence ID" value="GEN76943.1"/>
    <property type="molecule type" value="Genomic_DNA"/>
</dbReference>
<dbReference type="Gene3D" id="2.40.70.10">
    <property type="entry name" value="Acid Proteases"/>
    <property type="match status" value="1"/>
</dbReference>
<dbReference type="OrthoDB" id="5166556at2"/>
<dbReference type="RefSeq" id="WP_146942229.1">
    <property type="nucleotide sequence ID" value="NZ_BJYJ01000015.1"/>
</dbReference>
<accession>A0A511YP16</accession>